<accession>A0A5C6MEI5</accession>
<evidence type="ECO:0000313" key="8">
    <source>
        <dbReference type="Proteomes" id="UP000324091"/>
    </source>
</evidence>
<keyword evidence="4" id="KW-0378">Hydrolase</keyword>
<dbReference type="GO" id="GO:0016020">
    <property type="term" value="C:membrane"/>
    <property type="evidence" value="ECO:0007669"/>
    <property type="project" value="UniProtKB-ARBA"/>
</dbReference>
<keyword evidence="3" id="KW-0808">Transferase</keyword>
<dbReference type="GO" id="GO:0061809">
    <property type="term" value="F:NAD+ nucleosidase activity, cyclic ADP-ribose generating"/>
    <property type="evidence" value="ECO:0007669"/>
    <property type="project" value="UniProtKB-EC"/>
</dbReference>
<protein>
    <recommendedName>
        <fullName evidence="2">ADP-ribosyl cyclase/cyclic ADP-ribose hydrolase</fullName>
        <ecNumber evidence="2">3.2.2.6</ecNumber>
    </recommendedName>
</protein>
<dbReference type="Gene3D" id="3.40.50.720">
    <property type="entry name" value="NAD(P)-binding Rossmann-like Domain"/>
    <property type="match status" value="1"/>
</dbReference>
<evidence type="ECO:0000256" key="3">
    <source>
        <dbReference type="ARBA" id="ARBA00022679"/>
    </source>
</evidence>
<evidence type="ECO:0000256" key="5">
    <source>
        <dbReference type="ARBA" id="ARBA00023027"/>
    </source>
</evidence>
<keyword evidence="5" id="KW-0520">NAD</keyword>
<dbReference type="SUPFAM" id="SSF52309">
    <property type="entry name" value="N-(deoxy)ribosyltransferase-like"/>
    <property type="match status" value="1"/>
</dbReference>
<organism evidence="7 8">
    <name type="scientific">Takifugu flavidus</name>
    <name type="common">sansaifugu</name>
    <dbReference type="NCBI Taxonomy" id="433684"/>
    <lineage>
        <taxon>Eukaryota</taxon>
        <taxon>Metazoa</taxon>
        <taxon>Chordata</taxon>
        <taxon>Craniata</taxon>
        <taxon>Vertebrata</taxon>
        <taxon>Euteleostomi</taxon>
        <taxon>Actinopterygii</taxon>
        <taxon>Neopterygii</taxon>
        <taxon>Teleostei</taxon>
        <taxon>Neoteleostei</taxon>
        <taxon>Acanthomorphata</taxon>
        <taxon>Eupercaria</taxon>
        <taxon>Tetraodontiformes</taxon>
        <taxon>Tetradontoidea</taxon>
        <taxon>Tetraodontidae</taxon>
        <taxon>Takifugu</taxon>
    </lineage>
</organism>
<dbReference type="Pfam" id="PF02267">
    <property type="entry name" value="Rib_hydrolayse"/>
    <property type="match status" value="1"/>
</dbReference>
<proteinExistence type="inferred from homology"/>
<evidence type="ECO:0000256" key="1">
    <source>
        <dbReference type="ARBA" id="ARBA00005406"/>
    </source>
</evidence>
<dbReference type="AlphaFoldDB" id="A0A5C6MEI5"/>
<dbReference type="EC" id="3.2.2.6" evidence="2"/>
<reference evidence="7 8" key="1">
    <citation type="submission" date="2019-04" db="EMBL/GenBank/DDBJ databases">
        <title>Chromosome genome assembly for Takifugu flavidus.</title>
        <authorList>
            <person name="Xiao S."/>
        </authorList>
    </citation>
    <scope>NUCLEOTIDE SEQUENCE [LARGE SCALE GENOMIC DNA]</scope>
    <source>
        <strain evidence="7">HTHZ2018</strain>
        <tissue evidence="7">Muscle</tissue>
    </source>
</reference>
<evidence type="ECO:0000256" key="2">
    <source>
        <dbReference type="ARBA" id="ARBA00011982"/>
    </source>
</evidence>
<sequence>MLNGSIATPFDTSSVFGKTEVKKLKLDSTNVTKLTVVLVTATTP</sequence>
<evidence type="ECO:0000313" key="7">
    <source>
        <dbReference type="EMBL" id="TWW53572.1"/>
    </source>
</evidence>
<feature type="non-terminal residue" evidence="7">
    <location>
        <position position="44"/>
    </location>
</feature>
<comment type="similarity">
    <text evidence="1">Belongs to the ADP-ribosyl cyclase family.</text>
</comment>
<dbReference type="GO" id="GO:0016740">
    <property type="term" value="F:transferase activity"/>
    <property type="evidence" value="ECO:0007669"/>
    <property type="project" value="UniProtKB-KW"/>
</dbReference>
<keyword evidence="8" id="KW-1185">Reference proteome</keyword>
<name>A0A5C6MEI5_9TELE</name>
<dbReference type="InterPro" id="IPR003193">
    <property type="entry name" value="ADP-ribosyl_cyclase"/>
</dbReference>
<dbReference type="Proteomes" id="UP000324091">
    <property type="component" value="Unassembled WGS sequence"/>
</dbReference>
<dbReference type="EMBL" id="RHFK02000633">
    <property type="protein sequence ID" value="TWW53572.1"/>
    <property type="molecule type" value="Genomic_DNA"/>
</dbReference>
<evidence type="ECO:0000256" key="6">
    <source>
        <dbReference type="ARBA" id="ARBA00023157"/>
    </source>
</evidence>
<keyword evidence="6" id="KW-1015">Disulfide bond</keyword>
<gene>
    <name evidence="7" type="ORF">D4764_0290670</name>
</gene>
<comment type="caution">
    <text evidence="7">The sequence shown here is derived from an EMBL/GenBank/DDBJ whole genome shotgun (WGS) entry which is preliminary data.</text>
</comment>
<evidence type="ECO:0000256" key="4">
    <source>
        <dbReference type="ARBA" id="ARBA00022801"/>
    </source>
</evidence>